<reference evidence="1 2" key="1">
    <citation type="submission" date="2017-05" db="EMBL/GenBank/DDBJ databases">
        <authorList>
            <person name="Varghese N."/>
            <person name="Submissions S."/>
        </authorList>
    </citation>
    <scope>NUCLEOTIDE SEQUENCE [LARGE SCALE GENOMIC DNA]</scope>
    <source>
        <strain evidence="1 2">DSM 29734</strain>
    </source>
</reference>
<proteinExistence type="predicted"/>
<protein>
    <recommendedName>
        <fullName evidence="3">HEPN AbiU2-like domain-containing protein</fullName>
    </recommendedName>
</protein>
<dbReference type="Proteomes" id="UP001157961">
    <property type="component" value="Unassembled WGS sequence"/>
</dbReference>
<keyword evidence="2" id="KW-1185">Reference proteome</keyword>
<organism evidence="1 2">
    <name type="scientific">Shimia sagamensis</name>
    <dbReference type="NCBI Taxonomy" id="1566352"/>
    <lineage>
        <taxon>Bacteria</taxon>
        <taxon>Pseudomonadati</taxon>
        <taxon>Pseudomonadota</taxon>
        <taxon>Alphaproteobacteria</taxon>
        <taxon>Rhodobacterales</taxon>
        <taxon>Roseobacteraceae</taxon>
    </lineage>
</organism>
<dbReference type="EMBL" id="FXTY01000016">
    <property type="protein sequence ID" value="SMP36373.1"/>
    <property type="molecule type" value="Genomic_DNA"/>
</dbReference>
<evidence type="ECO:0000313" key="1">
    <source>
        <dbReference type="EMBL" id="SMP36373.1"/>
    </source>
</evidence>
<sequence>MTDVHKTIQTSIEKLLNLGVNFRLHQYLFNRHATEWRDLSAELHVGYPVSSLGIIATPTNIKGDHFLHDEELVAPEDIVYMVGDPIYDAAMAAYAFTIVELCGDEVAICIKSTATKQRAWHTEIKQNDRLSISDAENQKAKFAKPFDGDVNLVTATSVVRLARMKAARNEFAHQGDTTVDFNKFLEDALAVLCQIYFLCLPEETQLKIHPWEVCFDKWKDGNFEYIEEPD</sequence>
<dbReference type="RefSeq" id="WP_283428040.1">
    <property type="nucleotide sequence ID" value="NZ_FXTY01000016.1"/>
</dbReference>
<name>A0ABY1PKR8_9RHOB</name>
<evidence type="ECO:0008006" key="3">
    <source>
        <dbReference type="Google" id="ProtNLM"/>
    </source>
</evidence>
<accession>A0ABY1PKR8</accession>
<evidence type="ECO:0000313" key="2">
    <source>
        <dbReference type="Proteomes" id="UP001157961"/>
    </source>
</evidence>
<comment type="caution">
    <text evidence="1">The sequence shown here is derived from an EMBL/GenBank/DDBJ whole genome shotgun (WGS) entry which is preliminary data.</text>
</comment>
<gene>
    <name evidence="1" type="ORF">SAMN06265373_1163</name>
</gene>